<keyword evidence="5" id="KW-0687">Ribonucleoprotein</keyword>
<dbReference type="OrthoDB" id="10252718at2759"/>
<dbReference type="PANTHER" id="PTHR28595:SF1">
    <property type="entry name" value="LARGE RIBOSOMAL SUBUNIT PROTEIN ML54"/>
    <property type="match status" value="1"/>
</dbReference>
<dbReference type="AlphaFoldDB" id="A0A1E4TAG0"/>
<dbReference type="PANTHER" id="PTHR28595">
    <property type="entry name" value="39S RIBOSOMAL PROTEIN L54, MITOCHONDRIAL"/>
    <property type="match status" value="1"/>
</dbReference>
<evidence type="ECO:0000256" key="4">
    <source>
        <dbReference type="ARBA" id="ARBA00023128"/>
    </source>
</evidence>
<protein>
    <recommendedName>
        <fullName evidence="7">Large ribosomal subunit protein mL54</fullName>
    </recommendedName>
</protein>
<proteinExistence type="inferred from homology"/>
<name>A0A1E4TAG0_9ASCO</name>
<dbReference type="Proteomes" id="UP000095023">
    <property type="component" value="Unassembled WGS sequence"/>
</dbReference>
<keyword evidence="9" id="KW-1185">Reference proteome</keyword>
<evidence type="ECO:0000313" key="8">
    <source>
        <dbReference type="EMBL" id="ODV88734.1"/>
    </source>
</evidence>
<evidence type="ECO:0000256" key="1">
    <source>
        <dbReference type="ARBA" id="ARBA00004173"/>
    </source>
</evidence>
<dbReference type="InterPro" id="IPR013870">
    <property type="entry name" value="Ribosomal_mL54"/>
</dbReference>
<evidence type="ECO:0000256" key="2">
    <source>
        <dbReference type="ARBA" id="ARBA00022946"/>
    </source>
</evidence>
<reference evidence="9" key="1">
    <citation type="submission" date="2016-02" db="EMBL/GenBank/DDBJ databases">
        <title>Comparative genomics of biotechnologically important yeasts.</title>
        <authorList>
            <consortium name="DOE Joint Genome Institute"/>
            <person name="Riley R."/>
            <person name="Haridas S."/>
            <person name="Wolfe K.H."/>
            <person name="Lopes M.R."/>
            <person name="Hittinger C.T."/>
            <person name="Goker M."/>
            <person name="Salamov A."/>
            <person name="Wisecaver J."/>
            <person name="Long T.M."/>
            <person name="Aerts A.L."/>
            <person name="Barry K."/>
            <person name="Choi C."/>
            <person name="Clum A."/>
            <person name="Coughlan A.Y."/>
            <person name="Deshpande S."/>
            <person name="Douglass A.P."/>
            <person name="Hanson S.J."/>
            <person name="Klenk H.-P."/>
            <person name="Labutti K."/>
            <person name="Lapidus A."/>
            <person name="Lindquist E."/>
            <person name="Lipzen A."/>
            <person name="Meier-Kolthoff J.P."/>
            <person name="Ohm R.A."/>
            <person name="Otillar R.P."/>
            <person name="Pangilinan J."/>
            <person name="Peng Y."/>
            <person name="Rokas A."/>
            <person name="Rosa C.A."/>
            <person name="Scheuner C."/>
            <person name="Sibirny A.A."/>
            <person name="Slot J.C."/>
            <person name="Stielow J.B."/>
            <person name="Sun H."/>
            <person name="Kurtzman C.P."/>
            <person name="Blackwell M."/>
            <person name="Jeffries T.W."/>
            <person name="Grigoriev I.V."/>
        </authorList>
    </citation>
    <scope>NUCLEOTIDE SEQUENCE [LARGE SCALE GENOMIC DNA]</scope>
    <source>
        <strain evidence="9">NRRL Y-17796</strain>
    </source>
</reference>
<evidence type="ECO:0000256" key="6">
    <source>
        <dbReference type="ARBA" id="ARBA00033752"/>
    </source>
</evidence>
<keyword evidence="4" id="KW-0496">Mitochondrion</keyword>
<dbReference type="Pfam" id="PF08561">
    <property type="entry name" value="Ribosomal_L37"/>
    <property type="match status" value="1"/>
</dbReference>
<evidence type="ECO:0000256" key="7">
    <source>
        <dbReference type="ARBA" id="ARBA00035179"/>
    </source>
</evidence>
<evidence type="ECO:0000256" key="3">
    <source>
        <dbReference type="ARBA" id="ARBA00022980"/>
    </source>
</evidence>
<organism evidence="8 9">
    <name type="scientific">Tortispora caseinolytica NRRL Y-17796</name>
    <dbReference type="NCBI Taxonomy" id="767744"/>
    <lineage>
        <taxon>Eukaryota</taxon>
        <taxon>Fungi</taxon>
        <taxon>Dikarya</taxon>
        <taxon>Ascomycota</taxon>
        <taxon>Saccharomycotina</taxon>
        <taxon>Trigonopsidomycetes</taxon>
        <taxon>Trigonopsidales</taxon>
        <taxon>Trigonopsidaceae</taxon>
        <taxon>Tortispora</taxon>
    </lineage>
</organism>
<dbReference type="GO" id="GO:0003735">
    <property type="term" value="F:structural constituent of ribosome"/>
    <property type="evidence" value="ECO:0007669"/>
    <property type="project" value="TreeGrafter"/>
</dbReference>
<keyword evidence="3" id="KW-0689">Ribosomal protein</keyword>
<dbReference type="EMBL" id="KV453843">
    <property type="protein sequence ID" value="ODV88734.1"/>
    <property type="molecule type" value="Genomic_DNA"/>
</dbReference>
<gene>
    <name evidence="8" type="ORF">CANCADRAFT_148366</name>
</gene>
<accession>A0A1E4TAG0</accession>
<keyword evidence="2" id="KW-0809">Transit peptide</keyword>
<evidence type="ECO:0000256" key="5">
    <source>
        <dbReference type="ARBA" id="ARBA00023274"/>
    </source>
</evidence>
<comment type="similarity">
    <text evidence="6">Belongs to the mitochondrion-specific ribosomal protein mL54 family.</text>
</comment>
<comment type="subcellular location">
    <subcellularLocation>
        <location evidence="1">Mitochondrion</location>
    </subcellularLocation>
</comment>
<sequence length="87" mass="10198">MLKLQRIVRYNSTIVQGTVMKGINLKKNGADPIAKPDNEYPDWLWTLLDPEAQKQRLAQDPEKMARKEWRAKNRKNIRTANFLKSMS</sequence>
<evidence type="ECO:0000313" key="9">
    <source>
        <dbReference type="Proteomes" id="UP000095023"/>
    </source>
</evidence>
<dbReference type="GO" id="GO:0005762">
    <property type="term" value="C:mitochondrial large ribosomal subunit"/>
    <property type="evidence" value="ECO:0007669"/>
    <property type="project" value="TreeGrafter"/>
</dbReference>